<feature type="transmembrane region" description="Helical" evidence="8">
    <location>
        <begin position="159"/>
        <end position="183"/>
    </location>
</feature>
<proteinExistence type="inferred from homology"/>
<evidence type="ECO:0000256" key="4">
    <source>
        <dbReference type="ARBA" id="ARBA00022692"/>
    </source>
</evidence>
<keyword evidence="6 8" id="KW-0472">Membrane</keyword>
<organism evidence="9 10">
    <name type="scientific">Streptomyces carpinensis</name>
    <dbReference type="NCBI Taxonomy" id="66369"/>
    <lineage>
        <taxon>Bacteria</taxon>
        <taxon>Bacillati</taxon>
        <taxon>Actinomycetota</taxon>
        <taxon>Actinomycetes</taxon>
        <taxon>Kitasatosporales</taxon>
        <taxon>Streptomycetaceae</taxon>
        <taxon>Streptomyces</taxon>
    </lineage>
</organism>
<evidence type="ECO:0000256" key="5">
    <source>
        <dbReference type="ARBA" id="ARBA00022989"/>
    </source>
</evidence>
<feature type="transmembrane region" description="Helical" evidence="8">
    <location>
        <begin position="294"/>
        <end position="312"/>
    </location>
</feature>
<dbReference type="InterPro" id="IPR018584">
    <property type="entry name" value="GT87"/>
</dbReference>
<sequence length="422" mass="45302">MIGNALDRGRPAGPLFEWGISRLLMLMLVFGLVTLPVADGNDGEVSIYQHWLSIFQSGRFPVGDDTWQYPPGMSLAVVAPVLLFVLTYKKAFFVAAFLVDAAVFAGLVRTGRRPERSMVGAWVWTLGVPLLGSMPYARLDMTVTGLCVAALLWLPSRAGAGSALAGVGATMKLWPVLVLLGIGSKEAARSAWKRALAVAAGICLVLGAVLPGVWSFAIGQSNRGLQIESFGALPFHVARHFGWPGQVQLAYGAMQFTGPYVELVSRALLVLNVLALAWLLWLRRRLPASFFTDAAPSFLGLTAVLLCVFTSRVFSPQFMLWTVGLAAVGTTWRTSAMRAPARLILAACGFTLVIYPFTYWDVVNSTWSAVATLAVRDGLLVAAAVLLLRRLHSATTAARTRPVRAGALVPRPHTADEVAPTG</sequence>
<feature type="transmembrane region" description="Helical" evidence="8">
    <location>
        <begin position="120"/>
        <end position="139"/>
    </location>
</feature>
<evidence type="ECO:0000313" key="10">
    <source>
        <dbReference type="Proteomes" id="UP001458415"/>
    </source>
</evidence>
<feature type="transmembrane region" description="Helical" evidence="8">
    <location>
        <begin position="366"/>
        <end position="388"/>
    </location>
</feature>
<reference evidence="9 10" key="1">
    <citation type="submission" date="2024-06" db="EMBL/GenBank/DDBJ databases">
        <title>The Natural Products Discovery Center: Release of the First 8490 Sequenced Strains for Exploring Actinobacteria Biosynthetic Diversity.</title>
        <authorList>
            <person name="Kalkreuter E."/>
            <person name="Kautsar S.A."/>
            <person name="Yang D."/>
            <person name="Bader C.D."/>
            <person name="Teijaro C.N."/>
            <person name="Fluegel L."/>
            <person name="Davis C.M."/>
            <person name="Simpson J.R."/>
            <person name="Lauterbach L."/>
            <person name="Steele A.D."/>
            <person name="Gui C."/>
            <person name="Meng S."/>
            <person name="Li G."/>
            <person name="Viehrig K."/>
            <person name="Ye F."/>
            <person name="Su P."/>
            <person name="Kiefer A.F."/>
            <person name="Nichols A."/>
            <person name="Cepeda A.J."/>
            <person name="Yan W."/>
            <person name="Fan B."/>
            <person name="Jiang Y."/>
            <person name="Adhikari A."/>
            <person name="Zheng C.-J."/>
            <person name="Schuster L."/>
            <person name="Cowan T.M."/>
            <person name="Smanski M.J."/>
            <person name="Chevrette M.G."/>
            <person name="De Carvalho L.P.S."/>
            <person name="Shen B."/>
        </authorList>
    </citation>
    <scope>NUCLEOTIDE SEQUENCE [LARGE SCALE GENOMIC DNA]</scope>
    <source>
        <strain evidence="9 10">NPDC000634</strain>
    </source>
</reference>
<keyword evidence="3 9" id="KW-0808">Transferase</keyword>
<gene>
    <name evidence="9" type="ORF">ABT317_33865</name>
</gene>
<keyword evidence="9" id="KW-0328">Glycosyltransferase</keyword>
<dbReference type="RefSeq" id="WP_086726669.1">
    <property type="nucleotide sequence ID" value="NZ_MUBM01000153.1"/>
</dbReference>
<dbReference type="Proteomes" id="UP001458415">
    <property type="component" value="Unassembled WGS sequence"/>
</dbReference>
<feature type="transmembrane region" description="Helical" evidence="8">
    <location>
        <begin position="318"/>
        <end position="336"/>
    </location>
</feature>
<comment type="caution">
    <text evidence="9">The sequence shown here is derived from an EMBL/GenBank/DDBJ whole genome shotgun (WGS) entry which is preliminary data.</text>
</comment>
<protein>
    <submittedName>
        <fullName evidence="9">Glycosyltransferase family 87 protein</fullName>
        <ecNumber evidence="9">2.4.-.-</ecNumber>
    </submittedName>
</protein>
<evidence type="ECO:0000256" key="3">
    <source>
        <dbReference type="ARBA" id="ARBA00022679"/>
    </source>
</evidence>
<dbReference type="EC" id="2.4.-.-" evidence="9"/>
<keyword evidence="10" id="KW-1185">Reference proteome</keyword>
<dbReference type="EMBL" id="JBEPCU010000863">
    <property type="protein sequence ID" value="MER6981827.1"/>
    <property type="molecule type" value="Genomic_DNA"/>
</dbReference>
<name>A0ABV1WCE9_9ACTN</name>
<feature type="transmembrane region" description="Helical" evidence="8">
    <location>
        <begin position="343"/>
        <end position="360"/>
    </location>
</feature>
<evidence type="ECO:0000256" key="6">
    <source>
        <dbReference type="ARBA" id="ARBA00023136"/>
    </source>
</evidence>
<evidence type="ECO:0000256" key="1">
    <source>
        <dbReference type="ARBA" id="ARBA00004651"/>
    </source>
</evidence>
<evidence type="ECO:0000256" key="2">
    <source>
        <dbReference type="ARBA" id="ARBA00022475"/>
    </source>
</evidence>
<comment type="similarity">
    <text evidence="7">Belongs to the glycosyltransferase 87 family.</text>
</comment>
<accession>A0ABV1WCE9</accession>
<dbReference type="GO" id="GO:0016757">
    <property type="term" value="F:glycosyltransferase activity"/>
    <property type="evidence" value="ECO:0007669"/>
    <property type="project" value="UniProtKB-KW"/>
</dbReference>
<feature type="transmembrane region" description="Helical" evidence="8">
    <location>
        <begin position="263"/>
        <end position="282"/>
    </location>
</feature>
<keyword evidence="4 8" id="KW-0812">Transmembrane</keyword>
<evidence type="ECO:0000256" key="8">
    <source>
        <dbReference type="SAM" id="Phobius"/>
    </source>
</evidence>
<evidence type="ECO:0000256" key="7">
    <source>
        <dbReference type="ARBA" id="ARBA00024033"/>
    </source>
</evidence>
<keyword evidence="2" id="KW-1003">Cell membrane</keyword>
<comment type="subcellular location">
    <subcellularLocation>
        <location evidence="1">Cell membrane</location>
        <topology evidence="1">Multi-pass membrane protein</topology>
    </subcellularLocation>
</comment>
<evidence type="ECO:0000313" key="9">
    <source>
        <dbReference type="EMBL" id="MER6981827.1"/>
    </source>
</evidence>
<feature type="transmembrane region" description="Helical" evidence="8">
    <location>
        <begin position="195"/>
        <end position="217"/>
    </location>
</feature>
<dbReference type="Pfam" id="PF09594">
    <property type="entry name" value="GT87"/>
    <property type="match status" value="1"/>
</dbReference>
<keyword evidence="5 8" id="KW-1133">Transmembrane helix</keyword>
<feature type="transmembrane region" description="Helical" evidence="8">
    <location>
        <begin position="20"/>
        <end position="38"/>
    </location>
</feature>